<comment type="caution">
    <text evidence="2">The sequence shown here is derived from an EMBL/GenBank/DDBJ whole genome shotgun (WGS) entry which is preliminary data.</text>
</comment>
<dbReference type="EMBL" id="BAABAL010000005">
    <property type="protein sequence ID" value="GAA3995965.1"/>
    <property type="molecule type" value="Genomic_DNA"/>
</dbReference>
<evidence type="ECO:0000313" key="2">
    <source>
        <dbReference type="EMBL" id="GAA3995965.1"/>
    </source>
</evidence>
<protein>
    <submittedName>
        <fullName evidence="2">Phosphotransferase</fullName>
    </submittedName>
</protein>
<feature type="domain" description="Aminoglycoside phosphotransferase" evidence="1">
    <location>
        <begin position="140"/>
        <end position="352"/>
    </location>
</feature>
<keyword evidence="3" id="KW-1185">Reference proteome</keyword>
<organism evidence="2 3">
    <name type="scientific">Allokutzneria multivorans</name>
    <dbReference type="NCBI Taxonomy" id="1142134"/>
    <lineage>
        <taxon>Bacteria</taxon>
        <taxon>Bacillati</taxon>
        <taxon>Actinomycetota</taxon>
        <taxon>Actinomycetes</taxon>
        <taxon>Pseudonocardiales</taxon>
        <taxon>Pseudonocardiaceae</taxon>
        <taxon>Allokutzneria</taxon>
    </lineage>
</organism>
<dbReference type="InterPro" id="IPR002575">
    <property type="entry name" value="Aminoglycoside_PTrfase"/>
</dbReference>
<proteinExistence type="predicted"/>
<sequence length="422" mass="46541">MWTDGGDGVQGAVAAVFFSPDRTYPSKIESPYLARMHPGLEIAKTLARIGGHVVRERLTSTRATNAADIPVSGKEITTAWLTAVLGGEVTSFSTEDVSSGTSSRWRITVTYKETGRRTDLPTAFFVKTTRGFKQRLTLSLAHVLDGEPNFFEHLRPELDIEAARGFHGAADLASGRSISLMEDIAASRGATFCTPKTPISRAEIEDLLSAMAHWHGRFWDSEELRGHGWLKPPSGHFDNLDRLIGFAKRCEVGAKRARSVIPDALIPLQDKLYRGLERSLTIASEGPLTLLHGDSHVGNTYRTSAGRMGFTDWQIVMRGSWAFDFAYTVNSGLDLANRRAWARELLEFYLERLAEAGAQAPGADAAWLAYRRQSFFPYFVWLATIGHSAIQPKYQPDEVSLGIIERTGVALLELDGLAALEE</sequence>
<reference evidence="3" key="1">
    <citation type="journal article" date="2019" name="Int. J. Syst. Evol. Microbiol.">
        <title>The Global Catalogue of Microorganisms (GCM) 10K type strain sequencing project: providing services to taxonomists for standard genome sequencing and annotation.</title>
        <authorList>
            <consortium name="The Broad Institute Genomics Platform"/>
            <consortium name="The Broad Institute Genome Sequencing Center for Infectious Disease"/>
            <person name="Wu L."/>
            <person name="Ma J."/>
        </authorList>
    </citation>
    <scope>NUCLEOTIDE SEQUENCE [LARGE SCALE GENOMIC DNA]</scope>
    <source>
        <strain evidence="3">JCM 17342</strain>
    </source>
</reference>
<evidence type="ECO:0000259" key="1">
    <source>
        <dbReference type="Pfam" id="PF01636"/>
    </source>
</evidence>
<dbReference type="InterPro" id="IPR011009">
    <property type="entry name" value="Kinase-like_dom_sf"/>
</dbReference>
<evidence type="ECO:0000313" key="3">
    <source>
        <dbReference type="Proteomes" id="UP001501747"/>
    </source>
</evidence>
<dbReference type="Gene3D" id="3.90.1200.10">
    <property type="match status" value="1"/>
</dbReference>
<dbReference type="Pfam" id="PF01636">
    <property type="entry name" value="APH"/>
    <property type="match status" value="1"/>
</dbReference>
<accession>A0ABP7RDM3</accession>
<dbReference type="SUPFAM" id="SSF56112">
    <property type="entry name" value="Protein kinase-like (PK-like)"/>
    <property type="match status" value="1"/>
</dbReference>
<name>A0ABP7RDM3_9PSEU</name>
<dbReference type="Proteomes" id="UP001501747">
    <property type="component" value="Unassembled WGS sequence"/>
</dbReference>
<gene>
    <name evidence="2" type="ORF">GCM10022247_14870</name>
</gene>